<keyword evidence="16" id="KW-0594">Phospholipid biosynthesis</keyword>
<feature type="transmembrane region" description="Helical" evidence="19">
    <location>
        <begin position="152"/>
        <end position="176"/>
    </location>
</feature>
<name>A0A2T1A4M4_9ACTN</name>
<dbReference type="GO" id="GO:0016024">
    <property type="term" value="P:CDP-diacylglycerol biosynthetic process"/>
    <property type="evidence" value="ECO:0007669"/>
    <property type="project" value="UniProtKB-UniPathway"/>
</dbReference>
<evidence type="ECO:0000256" key="7">
    <source>
        <dbReference type="ARBA" id="ARBA00019373"/>
    </source>
</evidence>
<dbReference type="PANTHER" id="PTHR46382:SF1">
    <property type="entry name" value="PHOSPHATIDATE CYTIDYLYLTRANSFERASE"/>
    <property type="match status" value="1"/>
</dbReference>
<dbReference type="Pfam" id="PF01148">
    <property type="entry name" value="CTP_transf_1"/>
    <property type="match status" value="1"/>
</dbReference>
<evidence type="ECO:0000256" key="3">
    <source>
        <dbReference type="ARBA" id="ARBA00005119"/>
    </source>
</evidence>
<dbReference type="PROSITE" id="PS01315">
    <property type="entry name" value="CDS"/>
    <property type="match status" value="1"/>
</dbReference>
<feature type="transmembrane region" description="Helical" evidence="19">
    <location>
        <begin position="197"/>
        <end position="217"/>
    </location>
</feature>
<comment type="pathway">
    <text evidence="3 18">Phospholipid metabolism; CDP-diacylglycerol biosynthesis; CDP-diacylglycerol from sn-glycerol 3-phosphate: step 3/3.</text>
</comment>
<keyword evidence="17" id="KW-1208">Phospholipid metabolism</keyword>
<evidence type="ECO:0000256" key="15">
    <source>
        <dbReference type="ARBA" id="ARBA00023136"/>
    </source>
</evidence>
<organism evidence="20 21">
    <name type="scientific">Antricoccus suffuscus</name>
    <dbReference type="NCBI Taxonomy" id="1629062"/>
    <lineage>
        <taxon>Bacteria</taxon>
        <taxon>Bacillati</taxon>
        <taxon>Actinomycetota</taxon>
        <taxon>Actinomycetes</taxon>
        <taxon>Geodermatophilales</taxon>
        <taxon>Antricoccaceae</taxon>
        <taxon>Antricoccus</taxon>
    </lineage>
</organism>
<keyword evidence="8" id="KW-1003">Cell membrane</keyword>
<protein>
    <recommendedName>
        <fullName evidence="7 18">Phosphatidate cytidylyltransferase</fullName>
        <ecNumber evidence="6 18">2.7.7.41</ecNumber>
    </recommendedName>
</protein>
<dbReference type="GO" id="GO:0004605">
    <property type="term" value="F:phosphatidate cytidylyltransferase activity"/>
    <property type="evidence" value="ECO:0007669"/>
    <property type="project" value="UniProtKB-EC"/>
</dbReference>
<gene>
    <name evidence="20" type="ORF">CLV47_102240</name>
</gene>
<evidence type="ECO:0000256" key="5">
    <source>
        <dbReference type="ARBA" id="ARBA00010185"/>
    </source>
</evidence>
<comment type="caution">
    <text evidence="20">The sequence shown here is derived from an EMBL/GenBank/DDBJ whole genome shotgun (WGS) entry which is preliminary data.</text>
</comment>
<dbReference type="InterPro" id="IPR000374">
    <property type="entry name" value="PC_trans"/>
</dbReference>
<keyword evidence="12 18" id="KW-0548">Nucleotidyltransferase</keyword>
<evidence type="ECO:0000256" key="6">
    <source>
        <dbReference type="ARBA" id="ARBA00012487"/>
    </source>
</evidence>
<feature type="transmembrane region" description="Helical" evidence="19">
    <location>
        <begin position="97"/>
        <end position="114"/>
    </location>
</feature>
<feature type="transmembrane region" description="Helical" evidence="19">
    <location>
        <begin position="46"/>
        <end position="63"/>
    </location>
</feature>
<reference evidence="20 21" key="1">
    <citation type="submission" date="2018-03" db="EMBL/GenBank/DDBJ databases">
        <title>Genomic Encyclopedia of Archaeal and Bacterial Type Strains, Phase II (KMG-II): from individual species to whole genera.</title>
        <authorList>
            <person name="Goeker M."/>
        </authorList>
    </citation>
    <scope>NUCLEOTIDE SEQUENCE [LARGE SCALE GENOMIC DNA]</scope>
    <source>
        <strain evidence="20 21">DSM 100065</strain>
    </source>
</reference>
<evidence type="ECO:0000256" key="9">
    <source>
        <dbReference type="ARBA" id="ARBA00022516"/>
    </source>
</evidence>
<dbReference type="EC" id="2.7.7.41" evidence="6 18"/>
<feature type="transmembrane region" description="Helical" evidence="19">
    <location>
        <begin position="22"/>
        <end position="40"/>
    </location>
</feature>
<keyword evidence="10 18" id="KW-0808">Transferase</keyword>
<evidence type="ECO:0000256" key="10">
    <source>
        <dbReference type="ARBA" id="ARBA00022679"/>
    </source>
</evidence>
<comment type="catalytic activity">
    <reaction evidence="1 18">
        <text>a 1,2-diacyl-sn-glycero-3-phosphate + CTP + H(+) = a CDP-1,2-diacyl-sn-glycerol + diphosphate</text>
        <dbReference type="Rhea" id="RHEA:16229"/>
        <dbReference type="ChEBI" id="CHEBI:15378"/>
        <dbReference type="ChEBI" id="CHEBI:33019"/>
        <dbReference type="ChEBI" id="CHEBI:37563"/>
        <dbReference type="ChEBI" id="CHEBI:58332"/>
        <dbReference type="ChEBI" id="CHEBI:58608"/>
        <dbReference type="EC" id="2.7.7.41"/>
    </reaction>
</comment>
<evidence type="ECO:0000256" key="2">
    <source>
        <dbReference type="ARBA" id="ARBA00004651"/>
    </source>
</evidence>
<dbReference type="GO" id="GO:0005886">
    <property type="term" value="C:plasma membrane"/>
    <property type="evidence" value="ECO:0007669"/>
    <property type="project" value="UniProtKB-SubCell"/>
</dbReference>
<keyword evidence="9" id="KW-0444">Lipid biosynthesis</keyword>
<keyword evidence="21" id="KW-1185">Reference proteome</keyword>
<evidence type="ECO:0000256" key="1">
    <source>
        <dbReference type="ARBA" id="ARBA00001698"/>
    </source>
</evidence>
<evidence type="ECO:0000256" key="13">
    <source>
        <dbReference type="ARBA" id="ARBA00022989"/>
    </source>
</evidence>
<feature type="transmembrane region" description="Helical" evidence="19">
    <location>
        <begin position="70"/>
        <end position="91"/>
    </location>
</feature>
<evidence type="ECO:0000256" key="11">
    <source>
        <dbReference type="ARBA" id="ARBA00022692"/>
    </source>
</evidence>
<proteinExistence type="inferred from homology"/>
<comment type="subcellular location">
    <subcellularLocation>
        <location evidence="2">Cell membrane</location>
        <topology evidence="2">Multi-pass membrane protein</topology>
    </subcellularLocation>
</comment>
<dbReference type="UniPathway" id="UPA00557">
    <property type="reaction ID" value="UER00614"/>
</dbReference>
<evidence type="ECO:0000313" key="20">
    <source>
        <dbReference type="EMBL" id="PRZ43552.1"/>
    </source>
</evidence>
<sequence length="284" mass="29052">MPPQIPGAAPPPKSGGRAGRDLGAAIGIGLLLGAVAVTLLYVYRPAFVILIALAACIGVWEIVRAVGTTGALVPISPLLIGTLAMLALAWYRGIDGLTIGLLFTVLAVVVWRMADSADGYLTATSAGVFIAVYVPFLAGFAVLLAVPDDGATRVIAFIAAVVCSDTGGYIAGVLFGKHPMAPTISPKKSWEGLGGSLVGSAVFGVLMFTLAFEATWWKGLLYGLAIAATATLGDLGESMIKRDIGVKDMGTLLPGHGGVMDRLDSLLPSAAVAFVLLSVFVPVS</sequence>
<comment type="similarity">
    <text evidence="5 18">Belongs to the CDS family.</text>
</comment>
<evidence type="ECO:0000256" key="12">
    <source>
        <dbReference type="ARBA" id="ARBA00022695"/>
    </source>
</evidence>
<evidence type="ECO:0000256" key="16">
    <source>
        <dbReference type="ARBA" id="ARBA00023209"/>
    </source>
</evidence>
<keyword evidence="13 19" id="KW-1133">Transmembrane helix</keyword>
<dbReference type="Proteomes" id="UP000237752">
    <property type="component" value="Unassembled WGS sequence"/>
</dbReference>
<dbReference type="AlphaFoldDB" id="A0A2T1A4M4"/>
<comment type="pathway">
    <text evidence="4">Lipid metabolism.</text>
</comment>
<feature type="transmembrane region" description="Helical" evidence="19">
    <location>
        <begin position="126"/>
        <end position="146"/>
    </location>
</feature>
<dbReference type="EMBL" id="PVUE01000002">
    <property type="protein sequence ID" value="PRZ43552.1"/>
    <property type="molecule type" value="Genomic_DNA"/>
</dbReference>
<dbReference type="PANTHER" id="PTHR46382">
    <property type="entry name" value="PHOSPHATIDATE CYTIDYLYLTRANSFERASE"/>
    <property type="match status" value="1"/>
</dbReference>
<feature type="transmembrane region" description="Helical" evidence="19">
    <location>
        <begin position="266"/>
        <end position="283"/>
    </location>
</feature>
<evidence type="ECO:0000256" key="4">
    <source>
        <dbReference type="ARBA" id="ARBA00005189"/>
    </source>
</evidence>
<evidence type="ECO:0000256" key="19">
    <source>
        <dbReference type="SAM" id="Phobius"/>
    </source>
</evidence>
<accession>A0A2T1A4M4</accession>
<evidence type="ECO:0000256" key="8">
    <source>
        <dbReference type="ARBA" id="ARBA00022475"/>
    </source>
</evidence>
<keyword evidence="14" id="KW-0443">Lipid metabolism</keyword>
<keyword evidence="11 18" id="KW-0812">Transmembrane</keyword>
<evidence type="ECO:0000256" key="18">
    <source>
        <dbReference type="RuleBase" id="RU003938"/>
    </source>
</evidence>
<evidence type="ECO:0000256" key="17">
    <source>
        <dbReference type="ARBA" id="ARBA00023264"/>
    </source>
</evidence>
<keyword evidence="15 19" id="KW-0472">Membrane</keyword>
<evidence type="ECO:0000313" key="21">
    <source>
        <dbReference type="Proteomes" id="UP000237752"/>
    </source>
</evidence>
<evidence type="ECO:0000256" key="14">
    <source>
        <dbReference type="ARBA" id="ARBA00023098"/>
    </source>
</evidence>